<proteinExistence type="inferred from homology"/>
<comment type="catalytic activity">
    <reaction evidence="8">
        <text>Mo-molybdopterin + GTP + H(+) = Mo-molybdopterin guanine dinucleotide + diphosphate</text>
        <dbReference type="Rhea" id="RHEA:34243"/>
        <dbReference type="ChEBI" id="CHEBI:15378"/>
        <dbReference type="ChEBI" id="CHEBI:33019"/>
        <dbReference type="ChEBI" id="CHEBI:37565"/>
        <dbReference type="ChEBI" id="CHEBI:71302"/>
        <dbReference type="ChEBI" id="CHEBI:71310"/>
        <dbReference type="EC" id="2.7.7.77"/>
    </reaction>
</comment>
<evidence type="ECO:0000256" key="7">
    <source>
        <dbReference type="ARBA" id="ARBA00023150"/>
    </source>
</evidence>
<dbReference type="InterPro" id="IPR029044">
    <property type="entry name" value="Nucleotide-diphossugar_trans"/>
</dbReference>
<dbReference type="PANTHER" id="PTHR19136:SF81">
    <property type="entry name" value="MOLYBDENUM COFACTOR GUANYLYLTRANSFERASE"/>
    <property type="match status" value="1"/>
</dbReference>
<evidence type="ECO:0000256" key="3">
    <source>
        <dbReference type="ARBA" id="ARBA00022723"/>
    </source>
</evidence>
<evidence type="ECO:0000256" key="5">
    <source>
        <dbReference type="ARBA" id="ARBA00022842"/>
    </source>
</evidence>
<dbReference type="RefSeq" id="WP_343974882.1">
    <property type="nucleotide sequence ID" value="NZ_BAAAJG010000008.1"/>
</dbReference>
<reference evidence="11" key="1">
    <citation type="journal article" date="2019" name="Int. J. Syst. Evol. Microbiol.">
        <title>The Global Catalogue of Microorganisms (GCM) 10K type strain sequencing project: providing services to taxonomists for standard genome sequencing and annotation.</title>
        <authorList>
            <consortium name="The Broad Institute Genomics Platform"/>
            <consortium name="The Broad Institute Genome Sequencing Center for Infectious Disease"/>
            <person name="Wu L."/>
            <person name="Ma J."/>
        </authorList>
    </citation>
    <scope>NUCLEOTIDE SEQUENCE [LARGE SCALE GENOMIC DNA]</scope>
    <source>
        <strain evidence="11">JCM 12165</strain>
    </source>
</reference>
<dbReference type="HAMAP" id="MF_00316">
    <property type="entry name" value="MobA"/>
    <property type="match status" value="1"/>
</dbReference>
<sequence>MEIEVGTAGAVVLAGGRSSRMGEPKAALEWHGSTLLHRTTAVLARTVGGPVVVVKAPGQELPDLPAGVAVVEDPVEGLGPMQGIAVGLAALAERAPAAFVCSTDMPFLHPAFVRRVLRGFTQGGFTDGAPDVVLPMARGFRQPLAAGYSTALADRVAKLAAERSLKLGMLFEQCEVRKLDDADLLADRDIARFDPQLDSVVNVNAPEDYASARQRPAPGVVVECFGALASRGQRGPRTVGAATLGAAAEAVGLALDRHVVAALNGDQISRDAQLPLVAGDNVAFLSADAGG</sequence>
<evidence type="ECO:0000256" key="1">
    <source>
        <dbReference type="ARBA" id="ARBA00022490"/>
    </source>
</evidence>
<feature type="domain" description="MobA-like NTP transferase" evidence="9">
    <location>
        <begin position="10"/>
        <end position="165"/>
    </location>
</feature>
<gene>
    <name evidence="8" type="primary">mobA</name>
    <name evidence="10" type="ORF">ACFSCY_06345</name>
</gene>
<keyword evidence="11" id="KW-1185">Reference proteome</keyword>
<dbReference type="InterPro" id="IPR013482">
    <property type="entry name" value="Molybde_CF_guanTrfase"/>
</dbReference>
<feature type="binding site" evidence="8">
    <location>
        <position position="25"/>
    </location>
    <ligand>
        <name>GTP</name>
        <dbReference type="ChEBI" id="CHEBI:37565"/>
    </ligand>
</feature>
<dbReference type="CDD" id="cd02503">
    <property type="entry name" value="MobA"/>
    <property type="match status" value="1"/>
</dbReference>
<dbReference type="Proteomes" id="UP001597145">
    <property type="component" value="Unassembled WGS sequence"/>
</dbReference>
<evidence type="ECO:0000256" key="8">
    <source>
        <dbReference type="HAMAP-Rule" id="MF_00316"/>
    </source>
</evidence>
<comment type="subcellular location">
    <subcellularLocation>
        <location evidence="8">Cytoplasm</location>
    </subcellularLocation>
</comment>
<evidence type="ECO:0000313" key="11">
    <source>
        <dbReference type="Proteomes" id="UP001597145"/>
    </source>
</evidence>
<keyword evidence="4 8" id="KW-0547">Nucleotide-binding</keyword>
<evidence type="ECO:0000256" key="4">
    <source>
        <dbReference type="ARBA" id="ARBA00022741"/>
    </source>
</evidence>
<dbReference type="GO" id="GO:0016740">
    <property type="term" value="F:transferase activity"/>
    <property type="evidence" value="ECO:0007669"/>
    <property type="project" value="UniProtKB-KW"/>
</dbReference>
<feature type="binding site" evidence="8">
    <location>
        <position position="73"/>
    </location>
    <ligand>
        <name>GTP</name>
        <dbReference type="ChEBI" id="CHEBI:37565"/>
    </ligand>
</feature>
<name>A0ABW4FFT4_9PSEU</name>
<keyword evidence="5 8" id="KW-0460">Magnesium</keyword>
<keyword evidence="2 8" id="KW-0808">Transferase</keyword>
<evidence type="ECO:0000256" key="2">
    <source>
        <dbReference type="ARBA" id="ARBA00022679"/>
    </source>
</evidence>
<keyword evidence="1 8" id="KW-0963">Cytoplasm</keyword>
<keyword evidence="7 8" id="KW-0501">Molybdenum cofactor biosynthesis</keyword>
<accession>A0ABW4FFT4</accession>
<comment type="similarity">
    <text evidence="8">Belongs to the MobA family.</text>
</comment>
<evidence type="ECO:0000259" key="9">
    <source>
        <dbReference type="Pfam" id="PF12804"/>
    </source>
</evidence>
<comment type="cofactor">
    <cofactor evidence="8">
        <name>Mg(2+)</name>
        <dbReference type="ChEBI" id="CHEBI:18420"/>
    </cofactor>
</comment>
<comment type="caution">
    <text evidence="10">The sequence shown here is derived from an EMBL/GenBank/DDBJ whole genome shotgun (WGS) entry which is preliminary data.</text>
</comment>
<comment type="domain">
    <text evidence="8">The N-terminal domain determines nucleotide recognition and specific binding, while the C-terminal domain determines the specific binding to the target protein.</text>
</comment>
<keyword evidence="6 8" id="KW-0342">GTP-binding</keyword>
<dbReference type="Gene3D" id="3.90.550.10">
    <property type="entry name" value="Spore Coat Polysaccharide Biosynthesis Protein SpsA, Chain A"/>
    <property type="match status" value="1"/>
</dbReference>
<organism evidence="10 11">
    <name type="scientific">Pseudonocardia aurantiaca</name>
    <dbReference type="NCBI Taxonomy" id="75290"/>
    <lineage>
        <taxon>Bacteria</taxon>
        <taxon>Bacillati</taxon>
        <taxon>Actinomycetota</taxon>
        <taxon>Actinomycetes</taxon>
        <taxon>Pseudonocardiales</taxon>
        <taxon>Pseudonocardiaceae</taxon>
        <taxon>Pseudonocardia</taxon>
    </lineage>
</organism>
<dbReference type="PANTHER" id="PTHR19136">
    <property type="entry name" value="MOLYBDENUM COFACTOR GUANYLYLTRANSFERASE"/>
    <property type="match status" value="1"/>
</dbReference>
<dbReference type="EMBL" id="JBHUCP010000004">
    <property type="protein sequence ID" value="MFD1529055.1"/>
    <property type="molecule type" value="Genomic_DNA"/>
</dbReference>
<evidence type="ECO:0000256" key="6">
    <source>
        <dbReference type="ARBA" id="ARBA00023134"/>
    </source>
</evidence>
<protein>
    <recommendedName>
        <fullName evidence="8">Probable molybdenum cofactor guanylyltransferase</fullName>
        <shortName evidence="8">MoCo guanylyltransferase</shortName>
        <ecNumber evidence="8">2.7.7.77</ecNumber>
    </recommendedName>
    <alternativeName>
        <fullName evidence="8">GTP:molybdopterin guanylyltransferase</fullName>
    </alternativeName>
    <alternativeName>
        <fullName evidence="8">Mo-MPT guanylyltransferase</fullName>
    </alternativeName>
    <alternativeName>
        <fullName evidence="8">Molybdopterin guanylyltransferase</fullName>
    </alternativeName>
    <alternativeName>
        <fullName evidence="8">Molybdopterin-guanine dinucleotide synthase</fullName>
        <shortName evidence="8">MGD synthase</shortName>
    </alternativeName>
</protein>
<comment type="function">
    <text evidence="8">Transfers a GMP moiety from GTP to Mo-molybdopterin (Mo-MPT) cofactor (Moco or molybdenum cofactor) to form Mo-molybdopterin guanine dinucleotide (Mo-MGD) cofactor.</text>
</comment>
<dbReference type="Pfam" id="PF12804">
    <property type="entry name" value="NTP_transf_3"/>
    <property type="match status" value="1"/>
</dbReference>
<dbReference type="EC" id="2.7.7.77" evidence="8"/>
<comment type="caution">
    <text evidence="8">Lacks conserved residue(s) required for the propagation of feature annotation.</text>
</comment>
<feature type="binding site" evidence="8">
    <location>
        <position position="104"/>
    </location>
    <ligand>
        <name>GTP</name>
        <dbReference type="ChEBI" id="CHEBI:37565"/>
    </ligand>
</feature>
<dbReference type="SUPFAM" id="SSF53448">
    <property type="entry name" value="Nucleotide-diphospho-sugar transferases"/>
    <property type="match status" value="1"/>
</dbReference>
<feature type="binding site" evidence="8">
    <location>
        <position position="104"/>
    </location>
    <ligand>
        <name>Mg(2+)</name>
        <dbReference type="ChEBI" id="CHEBI:18420"/>
    </ligand>
</feature>
<feature type="binding site" evidence="8">
    <location>
        <begin position="13"/>
        <end position="15"/>
    </location>
    <ligand>
        <name>GTP</name>
        <dbReference type="ChEBI" id="CHEBI:37565"/>
    </ligand>
</feature>
<keyword evidence="3 8" id="KW-0479">Metal-binding</keyword>
<dbReference type="InterPro" id="IPR025877">
    <property type="entry name" value="MobA-like_NTP_Trfase"/>
</dbReference>
<evidence type="ECO:0000313" key="10">
    <source>
        <dbReference type="EMBL" id="MFD1529055.1"/>
    </source>
</evidence>